<organism evidence="2 3">
    <name type="scientific">Prauserella shujinwangii</name>
    <dbReference type="NCBI Taxonomy" id="1453103"/>
    <lineage>
        <taxon>Bacteria</taxon>
        <taxon>Bacillati</taxon>
        <taxon>Actinomycetota</taxon>
        <taxon>Actinomycetes</taxon>
        <taxon>Pseudonocardiales</taxon>
        <taxon>Pseudonocardiaceae</taxon>
        <taxon>Prauserella</taxon>
    </lineage>
</organism>
<dbReference type="AlphaFoldDB" id="A0A2T0LTD8"/>
<evidence type="ECO:0000256" key="1">
    <source>
        <dbReference type="SAM" id="MobiDB-lite"/>
    </source>
</evidence>
<protein>
    <submittedName>
        <fullName evidence="2">Uncharacterized protein</fullName>
    </submittedName>
</protein>
<sequence length="115" mass="12410">MTRYDMDPDGVTHGISRLRAAGEAFDAAWRRRREALIAGLSGVGNDAISQAFRARYLPIAERLMARADAIPGSYRNTCDDAQCCVDDYLTANTHGTSTVRGLTGADPADPARHGQ</sequence>
<keyword evidence="3" id="KW-1185">Reference proteome</keyword>
<evidence type="ECO:0000313" key="2">
    <source>
        <dbReference type="EMBL" id="PRX46999.1"/>
    </source>
</evidence>
<feature type="region of interest" description="Disordered" evidence="1">
    <location>
        <begin position="96"/>
        <end position="115"/>
    </location>
</feature>
<evidence type="ECO:0000313" key="3">
    <source>
        <dbReference type="Proteomes" id="UP000238362"/>
    </source>
</evidence>
<gene>
    <name evidence="2" type="ORF">B0I33_10696</name>
</gene>
<dbReference type="Proteomes" id="UP000238362">
    <property type="component" value="Unassembled WGS sequence"/>
</dbReference>
<dbReference type="RefSeq" id="WP_106179548.1">
    <property type="nucleotide sequence ID" value="NZ_PVNH01000006.1"/>
</dbReference>
<proteinExistence type="predicted"/>
<name>A0A2T0LTD8_9PSEU</name>
<accession>A0A2T0LTD8</accession>
<reference evidence="2 3" key="1">
    <citation type="submission" date="2018-03" db="EMBL/GenBank/DDBJ databases">
        <title>Genomic Encyclopedia of Type Strains, Phase III (KMG-III): the genomes of soil and plant-associated and newly described type strains.</title>
        <authorList>
            <person name="Whitman W."/>
        </authorList>
    </citation>
    <scope>NUCLEOTIDE SEQUENCE [LARGE SCALE GENOMIC DNA]</scope>
    <source>
        <strain evidence="2 3">CGMCC 4.7125</strain>
    </source>
</reference>
<dbReference type="EMBL" id="PVNH01000006">
    <property type="protein sequence ID" value="PRX46999.1"/>
    <property type="molecule type" value="Genomic_DNA"/>
</dbReference>
<comment type="caution">
    <text evidence="2">The sequence shown here is derived from an EMBL/GenBank/DDBJ whole genome shotgun (WGS) entry which is preliminary data.</text>
</comment>
<dbReference type="OrthoDB" id="3628278at2"/>